<protein>
    <recommendedName>
        <fullName evidence="3">ArsR family transcriptional regulator</fullName>
    </recommendedName>
</protein>
<proteinExistence type="predicted"/>
<sequence length="98" mass="11212">MSFPNWLIEEARLVLLRILNEMSSYRANSSTLQDQLDKAWGISLSRDQVKTELYWLKDQGCVEIVAENANVIIVKLATRGQDVIENRTRVHGIKRPSA</sequence>
<dbReference type="HOGENOM" id="CLU_176097_1_1_6"/>
<dbReference type="AlphaFoldDB" id="N8Q1R2"/>
<gene>
    <name evidence="1" type="ORF">F989_02415</name>
</gene>
<dbReference type="Proteomes" id="UP000018426">
    <property type="component" value="Unassembled WGS sequence"/>
</dbReference>
<dbReference type="RefSeq" id="WP_004674839.1">
    <property type="nucleotide sequence ID" value="NZ_KB849218.1"/>
</dbReference>
<reference evidence="1 2" key="1">
    <citation type="submission" date="2013-02" db="EMBL/GenBank/DDBJ databases">
        <title>The Genome Sequence of Acinetobacter parvus NIPH 1103.</title>
        <authorList>
            <consortium name="The Broad Institute Genome Sequencing Platform"/>
            <consortium name="The Broad Institute Genome Sequencing Center for Infectious Disease"/>
            <person name="Cerqueira G."/>
            <person name="Feldgarden M."/>
            <person name="Courvalin P."/>
            <person name="Perichon B."/>
            <person name="Grillot-Courvalin C."/>
            <person name="Clermont D."/>
            <person name="Rocha E."/>
            <person name="Yoon E.-J."/>
            <person name="Nemec A."/>
            <person name="Walker B."/>
            <person name="Young S.K."/>
            <person name="Zeng Q."/>
            <person name="Gargeya S."/>
            <person name="Fitzgerald M."/>
            <person name="Haas B."/>
            <person name="Abouelleil A."/>
            <person name="Alvarado L."/>
            <person name="Arachchi H.M."/>
            <person name="Berlin A.M."/>
            <person name="Chapman S.B."/>
            <person name="Dewar J."/>
            <person name="Goldberg J."/>
            <person name="Griggs A."/>
            <person name="Gujja S."/>
            <person name="Hansen M."/>
            <person name="Howarth C."/>
            <person name="Imamovic A."/>
            <person name="Larimer J."/>
            <person name="McCowan C."/>
            <person name="Murphy C."/>
            <person name="Neiman D."/>
            <person name="Pearson M."/>
            <person name="Priest M."/>
            <person name="Roberts A."/>
            <person name="Saif S."/>
            <person name="Shea T."/>
            <person name="Sisk P."/>
            <person name="Sykes S."/>
            <person name="Wortman J."/>
            <person name="Nusbaum C."/>
            <person name="Birren B."/>
        </authorList>
    </citation>
    <scope>NUCLEOTIDE SEQUENCE [LARGE SCALE GENOMIC DNA]</scope>
    <source>
        <strain evidence="1 2">NIPH 1103</strain>
    </source>
</reference>
<dbReference type="EMBL" id="APOL01000042">
    <property type="protein sequence ID" value="ENU32435.1"/>
    <property type="molecule type" value="Genomic_DNA"/>
</dbReference>
<organism evidence="1 2">
    <name type="scientific">Acinetobacter parvus NIPH 1103</name>
    <dbReference type="NCBI Taxonomy" id="1217671"/>
    <lineage>
        <taxon>Bacteria</taxon>
        <taxon>Pseudomonadati</taxon>
        <taxon>Pseudomonadota</taxon>
        <taxon>Gammaproteobacteria</taxon>
        <taxon>Moraxellales</taxon>
        <taxon>Moraxellaceae</taxon>
        <taxon>Acinetobacter</taxon>
    </lineage>
</organism>
<evidence type="ECO:0000313" key="2">
    <source>
        <dbReference type="Proteomes" id="UP000018426"/>
    </source>
</evidence>
<evidence type="ECO:0000313" key="1">
    <source>
        <dbReference type="EMBL" id="ENU32435.1"/>
    </source>
</evidence>
<comment type="caution">
    <text evidence="1">The sequence shown here is derived from an EMBL/GenBank/DDBJ whole genome shotgun (WGS) entry which is preliminary data.</text>
</comment>
<accession>N8Q1R2</accession>
<name>N8Q1R2_9GAMM</name>
<evidence type="ECO:0008006" key="3">
    <source>
        <dbReference type="Google" id="ProtNLM"/>
    </source>
</evidence>
<dbReference type="PATRIC" id="fig|1217671.3.peg.2377"/>